<dbReference type="OMA" id="TAYIHAK"/>
<feature type="region of interest" description="Disordered" evidence="1">
    <location>
        <begin position="622"/>
        <end position="652"/>
    </location>
</feature>
<dbReference type="WBParaSite" id="HCON_00094440-00001">
    <property type="protein sequence ID" value="HCON_00094440-00001"/>
    <property type="gene ID" value="HCON_00094440"/>
</dbReference>
<dbReference type="Proteomes" id="UP000025227">
    <property type="component" value="Unplaced"/>
</dbReference>
<evidence type="ECO:0000313" key="2">
    <source>
        <dbReference type="Proteomes" id="UP000025227"/>
    </source>
</evidence>
<feature type="compositionally biased region" description="Low complexity" evidence="1">
    <location>
        <begin position="551"/>
        <end position="566"/>
    </location>
</feature>
<accession>A0A7I4YFL2</accession>
<evidence type="ECO:0000256" key="1">
    <source>
        <dbReference type="SAM" id="MobiDB-lite"/>
    </source>
</evidence>
<name>A0A7I4YFL2_HAECO</name>
<protein>
    <submittedName>
        <fullName evidence="3">Tudor domain-containing protein 7</fullName>
    </submittedName>
</protein>
<reference evidence="3" key="1">
    <citation type="submission" date="2020-12" db="UniProtKB">
        <authorList>
            <consortium name="WormBaseParasite"/>
        </authorList>
    </citation>
    <scope>IDENTIFICATION</scope>
    <source>
        <strain evidence="3">MHco3</strain>
    </source>
</reference>
<proteinExistence type="predicted"/>
<evidence type="ECO:0000313" key="3">
    <source>
        <dbReference type="WBParaSite" id="HCON_00094440-00001"/>
    </source>
</evidence>
<keyword evidence="2" id="KW-1185">Reference proteome</keyword>
<feature type="region of interest" description="Disordered" evidence="1">
    <location>
        <begin position="548"/>
        <end position="572"/>
    </location>
</feature>
<dbReference type="AlphaFoldDB" id="A0A7I4YFL2"/>
<sequence>MEDKRSSLLKIVCSIGLAFNEYFTISRLCDEYQNLLGTPLAAAVREAGFMSVDEMLSSSSAIVTAYIHAKKHYKVDASAGTKASQEISALIKHQKSKKKKRIKLNTPDREYLSRNVSAARSFRVKSNYGAGFVQPFRDTTFQERQQLVRPTHGPPEGFKLPNYGNKGSFPSTVTGNPSDWKSSTDGNDKHTATIGSYSFLKNRISTSACSKYTSLPSGPTAFMKKEKTNEEFHNKDDLVRSPAAGVKRLLQALRACGGTATSEQLRNAYRKLHNADWDVDECVKYFGISSTRGVIDNYLKDVVEITSVKGTGRRCYVLVETQHEVGCATQRNRNSEETISKAKLCEALVSILVDKHPAILHTDRLTKVFLDEYGVSVEPESSLQLSWTRFITKFCSEEVVVDSRGNVSLNMKNPIVKDKVMKKSINDALEAPIDSDSDSSDDSFGSTPIVNNVKNWQTSQRAVPRKEATVYVDQSSATCSSRETKVPFNRFSKLSQSFHGSSKVKARFENDSEGCSVSAGTDMTNIKPHNVCVTVTSGNSRRYAFLSGRPSNVSASTSSSNSTSSSDTVRGTPVVEQPAWITKSLSSALAQRLTIDRRLTSKAFSAVGNFCKFGKSNKGAFEQTRLPRDASSVDNGDPKKQGTPGYRSKRSQEDVECAHPYFNVRCISRNGDARLWAARKGLSVKNDSVSDEDLI</sequence>
<dbReference type="OrthoDB" id="5822872at2759"/>
<organism evidence="2 3">
    <name type="scientific">Haemonchus contortus</name>
    <name type="common">Barber pole worm</name>
    <dbReference type="NCBI Taxonomy" id="6289"/>
    <lineage>
        <taxon>Eukaryota</taxon>
        <taxon>Metazoa</taxon>
        <taxon>Ecdysozoa</taxon>
        <taxon>Nematoda</taxon>
        <taxon>Chromadorea</taxon>
        <taxon>Rhabditida</taxon>
        <taxon>Rhabditina</taxon>
        <taxon>Rhabditomorpha</taxon>
        <taxon>Strongyloidea</taxon>
        <taxon>Trichostrongylidae</taxon>
        <taxon>Haemonchus</taxon>
    </lineage>
</organism>